<dbReference type="Proteomes" id="UP000297635">
    <property type="component" value="Unassembled WGS sequence"/>
</dbReference>
<evidence type="ECO:0000256" key="1">
    <source>
        <dbReference type="SAM" id="Phobius"/>
    </source>
</evidence>
<dbReference type="EMBL" id="SJSA01000001">
    <property type="protein sequence ID" value="TGG40965.1"/>
    <property type="molecule type" value="Genomic_DNA"/>
</dbReference>
<name>A0A4Z0VAZ3_9BACT</name>
<dbReference type="Pfam" id="PF05656">
    <property type="entry name" value="DUF805"/>
    <property type="match status" value="1"/>
</dbReference>
<dbReference type="PANTHER" id="PTHR34980:SF2">
    <property type="entry name" value="INNER MEMBRANE PROTEIN YHAH-RELATED"/>
    <property type="match status" value="1"/>
</dbReference>
<comment type="caution">
    <text evidence="2">The sequence shown here is derived from an EMBL/GenBank/DDBJ whole genome shotgun (WGS) entry which is preliminary data.</text>
</comment>
<sequence>MFYKRWNDFDGRSTRAEYWYPVLYMFVAGMILGAINQWLGSLFSLINLVPAIAVGIRRMHDIGKSGWWMLICLIPLIGGIWFIVLAATPTKEEKYA</sequence>
<evidence type="ECO:0000313" key="3">
    <source>
        <dbReference type="Proteomes" id="UP000297635"/>
    </source>
</evidence>
<feature type="transmembrane region" description="Helical" evidence="1">
    <location>
        <begin position="21"/>
        <end position="46"/>
    </location>
</feature>
<accession>A0A4Z0VAZ3</accession>
<organism evidence="2 3">
    <name type="scientific">Duncaniella freteri</name>
    <dbReference type="NCBI Taxonomy" id="2530391"/>
    <lineage>
        <taxon>Bacteria</taxon>
        <taxon>Pseudomonadati</taxon>
        <taxon>Bacteroidota</taxon>
        <taxon>Bacteroidia</taxon>
        <taxon>Bacteroidales</taxon>
        <taxon>Muribaculaceae</taxon>
        <taxon>Duncaniella</taxon>
    </lineage>
</organism>
<reference evidence="2 3" key="1">
    <citation type="submission" date="2019-02" db="EMBL/GenBank/DDBJ databases">
        <title>Isolation and identification of novel species under the genus Muribaculum.</title>
        <authorList>
            <person name="Miyake S."/>
            <person name="Ding Y."/>
            <person name="Low A."/>
            <person name="Soh M."/>
            <person name="Seedorf H."/>
        </authorList>
    </citation>
    <scope>NUCLEOTIDE SEQUENCE [LARGE SCALE GENOMIC DNA]</scope>
    <source>
        <strain evidence="2 3">TLL-A3</strain>
    </source>
</reference>
<keyword evidence="1" id="KW-1133">Transmembrane helix</keyword>
<keyword evidence="1" id="KW-0812">Transmembrane</keyword>
<dbReference type="PANTHER" id="PTHR34980">
    <property type="entry name" value="INNER MEMBRANE PROTEIN-RELATED-RELATED"/>
    <property type="match status" value="1"/>
</dbReference>
<keyword evidence="3" id="KW-1185">Reference proteome</keyword>
<keyword evidence="1" id="KW-0472">Membrane</keyword>
<evidence type="ECO:0000313" key="2">
    <source>
        <dbReference type="EMBL" id="TGG40965.1"/>
    </source>
</evidence>
<dbReference type="InterPro" id="IPR008523">
    <property type="entry name" value="DUF805"/>
</dbReference>
<dbReference type="GO" id="GO:0005886">
    <property type="term" value="C:plasma membrane"/>
    <property type="evidence" value="ECO:0007669"/>
    <property type="project" value="TreeGrafter"/>
</dbReference>
<protein>
    <submittedName>
        <fullName evidence="2">DUF805 domain-containing protein</fullName>
    </submittedName>
</protein>
<gene>
    <name evidence="2" type="ORF">EZ315_01250</name>
</gene>
<proteinExistence type="predicted"/>
<feature type="transmembrane region" description="Helical" evidence="1">
    <location>
        <begin position="66"/>
        <end position="87"/>
    </location>
</feature>
<dbReference type="AlphaFoldDB" id="A0A4Z0VAZ3"/>